<comment type="caution">
    <text evidence="4">The sequence shown here is derived from an EMBL/GenBank/DDBJ whole genome shotgun (WGS) entry which is preliminary data.</text>
</comment>
<protein>
    <recommendedName>
        <fullName evidence="6">Suppressor of G2 allele of SKP1</fullName>
    </recommendedName>
</protein>
<evidence type="ECO:0008006" key="6">
    <source>
        <dbReference type="Google" id="ProtNLM"/>
    </source>
</evidence>
<dbReference type="Pfam" id="PF05002">
    <property type="entry name" value="SGS"/>
    <property type="match status" value="1"/>
</dbReference>
<evidence type="ECO:0000256" key="1">
    <source>
        <dbReference type="SAM" id="MobiDB-lite"/>
    </source>
</evidence>
<reference evidence="4" key="1">
    <citation type="journal article" date="2023" name="Insect Mol. Biol.">
        <title>Genome sequencing provides insights into the evolution of gene families encoding plant cell wall-degrading enzymes in longhorned beetles.</title>
        <authorList>
            <person name="Shin N.R."/>
            <person name="Okamura Y."/>
            <person name="Kirsch R."/>
            <person name="Pauchet Y."/>
        </authorList>
    </citation>
    <scope>NUCLEOTIDE SEQUENCE</scope>
    <source>
        <strain evidence="4">MMC_N1</strain>
    </source>
</reference>
<name>A0ABQ9K555_9CUCU</name>
<evidence type="ECO:0000259" key="2">
    <source>
        <dbReference type="PROSITE" id="PS51048"/>
    </source>
</evidence>
<dbReference type="PANTHER" id="PTHR45862">
    <property type="entry name" value="PROTEIN SGT1 HOMOLOG"/>
    <property type="match status" value="1"/>
</dbReference>
<dbReference type="Pfam" id="PF04969">
    <property type="entry name" value="CS"/>
    <property type="match status" value="1"/>
</dbReference>
<feature type="region of interest" description="Disordered" evidence="1">
    <location>
        <begin position="114"/>
        <end position="145"/>
    </location>
</feature>
<dbReference type="EMBL" id="JAPWTJ010000018">
    <property type="protein sequence ID" value="KAJ8985182.1"/>
    <property type="molecule type" value="Genomic_DNA"/>
</dbReference>
<proteinExistence type="predicted"/>
<dbReference type="InterPro" id="IPR044563">
    <property type="entry name" value="Sgt1-like"/>
</dbReference>
<gene>
    <name evidence="4" type="ORF">NQ317_018211</name>
</gene>
<keyword evidence="5" id="KW-1185">Reference proteome</keyword>
<evidence type="ECO:0000313" key="4">
    <source>
        <dbReference type="EMBL" id="KAJ8985182.1"/>
    </source>
</evidence>
<dbReference type="SUPFAM" id="SSF49764">
    <property type="entry name" value="HSP20-like chaperones"/>
    <property type="match status" value="1"/>
</dbReference>
<organism evidence="4 5">
    <name type="scientific">Molorchus minor</name>
    <dbReference type="NCBI Taxonomy" id="1323400"/>
    <lineage>
        <taxon>Eukaryota</taxon>
        <taxon>Metazoa</taxon>
        <taxon>Ecdysozoa</taxon>
        <taxon>Arthropoda</taxon>
        <taxon>Hexapoda</taxon>
        <taxon>Insecta</taxon>
        <taxon>Pterygota</taxon>
        <taxon>Neoptera</taxon>
        <taxon>Endopterygota</taxon>
        <taxon>Coleoptera</taxon>
        <taxon>Polyphaga</taxon>
        <taxon>Cucujiformia</taxon>
        <taxon>Chrysomeloidea</taxon>
        <taxon>Cerambycidae</taxon>
        <taxon>Lamiinae</taxon>
        <taxon>Monochamini</taxon>
        <taxon>Molorchus</taxon>
    </lineage>
</organism>
<dbReference type="InterPro" id="IPR007699">
    <property type="entry name" value="SGS_dom"/>
</dbReference>
<dbReference type="InterPro" id="IPR007052">
    <property type="entry name" value="CS_dom"/>
</dbReference>
<dbReference type="PROSITE" id="PS51203">
    <property type="entry name" value="CS"/>
    <property type="match status" value="1"/>
</dbReference>
<dbReference type="PROSITE" id="PS51048">
    <property type="entry name" value="SGS"/>
    <property type="match status" value="1"/>
</dbReference>
<accession>A0ABQ9K555</accession>
<feature type="domain" description="SGS" evidence="2">
    <location>
        <begin position="135"/>
        <end position="225"/>
    </location>
</feature>
<dbReference type="InterPro" id="IPR008978">
    <property type="entry name" value="HSP20-like_chaperone"/>
</dbReference>
<feature type="domain" description="CS" evidence="3">
    <location>
        <begin position="22"/>
        <end position="111"/>
    </location>
</feature>
<evidence type="ECO:0000259" key="3">
    <source>
        <dbReference type="PROSITE" id="PS51203"/>
    </source>
</evidence>
<dbReference type="Gene3D" id="2.60.40.790">
    <property type="match status" value="1"/>
</dbReference>
<sequence>MAESSVEVKVTINNKNFPFQPKLQAKHDWYQTEEAVVITVLVKNVPQDSLKVNISEACTRVDISMPEFEDCHLCFNLSHKVIPKQSSHKLTPSKLEIKLKKLEGIRWDKLEGTPTATGIKTIPQEPIPQMSGPPSYPTSKKGKDWSAVEKEITQQEKQEKPDGEEALNKLFQEIYGKGSDEVKRAMNKSYMESGGTVLSTNWEEISKQKTDVKPPDGMEWKKWND</sequence>
<evidence type="ECO:0000313" key="5">
    <source>
        <dbReference type="Proteomes" id="UP001162164"/>
    </source>
</evidence>
<dbReference type="Proteomes" id="UP001162164">
    <property type="component" value="Unassembled WGS sequence"/>
</dbReference>